<protein>
    <submittedName>
        <fullName evidence="4">MmgE/PrpD family protein</fullName>
    </submittedName>
</protein>
<dbReference type="InterPro" id="IPR042183">
    <property type="entry name" value="MmgE/PrpD_sf_1"/>
</dbReference>
<feature type="domain" description="MmgE/PrpD C-terminal" evidence="3">
    <location>
        <begin position="264"/>
        <end position="417"/>
    </location>
</feature>
<dbReference type="Pfam" id="PF03972">
    <property type="entry name" value="MmgE_PrpD_N"/>
    <property type="match status" value="1"/>
</dbReference>
<organism evidence="4 5">
    <name type="scientific">Streptomyces luomodiensis</name>
    <dbReference type="NCBI Taxonomy" id="3026192"/>
    <lineage>
        <taxon>Bacteria</taxon>
        <taxon>Bacillati</taxon>
        <taxon>Actinomycetota</taxon>
        <taxon>Actinomycetes</taxon>
        <taxon>Kitasatosporales</taxon>
        <taxon>Streptomycetaceae</taxon>
        <taxon>Streptomyces</taxon>
    </lineage>
</organism>
<evidence type="ECO:0000313" key="5">
    <source>
        <dbReference type="Proteomes" id="UP001305606"/>
    </source>
</evidence>
<dbReference type="RefSeq" id="WP_311039392.1">
    <property type="nucleotide sequence ID" value="NZ_CP117522.1"/>
</dbReference>
<dbReference type="InterPro" id="IPR005656">
    <property type="entry name" value="MmgE_PrpD"/>
</dbReference>
<evidence type="ECO:0000259" key="3">
    <source>
        <dbReference type="Pfam" id="PF19305"/>
    </source>
</evidence>
<dbReference type="InterPro" id="IPR045336">
    <property type="entry name" value="MmgE_PrpD_N"/>
</dbReference>
<dbReference type="InterPro" id="IPR042188">
    <property type="entry name" value="MmgE/PrpD_sf_2"/>
</dbReference>
<dbReference type="InterPro" id="IPR036148">
    <property type="entry name" value="MmgE/PrpD_sf"/>
</dbReference>
<dbReference type="PANTHER" id="PTHR16943:SF8">
    <property type="entry name" value="2-METHYLCITRATE DEHYDRATASE"/>
    <property type="match status" value="1"/>
</dbReference>
<evidence type="ECO:0000259" key="2">
    <source>
        <dbReference type="Pfam" id="PF03972"/>
    </source>
</evidence>
<reference evidence="4 5" key="1">
    <citation type="submission" date="2023-02" db="EMBL/GenBank/DDBJ databases">
        <title>Streptomyces sp. SCA4-21 with antifungal activity against Fusarium oxysporum f. sp. cubense, Streptomyces sp. SCA2-17 with antifungal activity against Fusarium oxysporum f. sp. cubense.</title>
        <authorList>
            <person name="Qi D."/>
        </authorList>
    </citation>
    <scope>NUCLEOTIDE SEQUENCE [LARGE SCALE GENOMIC DNA]</scope>
    <source>
        <strain evidence="4 5">SCA4-21</strain>
    </source>
</reference>
<dbReference type="Proteomes" id="UP001305606">
    <property type="component" value="Chromosome"/>
</dbReference>
<evidence type="ECO:0000313" key="4">
    <source>
        <dbReference type="EMBL" id="WNF01060.1"/>
    </source>
</evidence>
<accession>A0ABY9V831</accession>
<dbReference type="Pfam" id="PF19305">
    <property type="entry name" value="MmgE_PrpD_C"/>
    <property type="match status" value="1"/>
</dbReference>
<dbReference type="PANTHER" id="PTHR16943">
    <property type="entry name" value="2-METHYLCITRATE DEHYDRATASE-RELATED"/>
    <property type="match status" value="1"/>
</dbReference>
<dbReference type="SUPFAM" id="SSF103378">
    <property type="entry name" value="2-methylcitrate dehydratase PrpD"/>
    <property type="match status" value="1"/>
</dbReference>
<keyword evidence="5" id="KW-1185">Reference proteome</keyword>
<proteinExistence type="inferred from homology"/>
<comment type="similarity">
    <text evidence="1">Belongs to the PrpD family.</text>
</comment>
<dbReference type="InterPro" id="IPR045337">
    <property type="entry name" value="MmgE_PrpD_C"/>
</dbReference>
<name>A0ABY9V831_9ACTN</name>
<dbReference type="EMBL" id="CP117522">
    <property type="protein sequence ID" value="WNF01060.1"/>
    <property type="molecule type" value="Genomic_DNA"/>
</dbReference>
<evidence type="ECO:0000256" key="1">
    <source>
        <dbReference type="ARBA" id="ARBA00006174"/>
    </source>
</evidence>
<sequence>MFLGELAEQLGAAAPRLTPDLIDQGGTCVLDALACAYGGREMPWVAQARAVAGAGGDSTIWASGGRRSGLADAVFANAVGCHSLLHEDTHAESRVHPGTVVIPAALAIGERLGSPMLDVLRAIVIGYEAVAQVAATVLTDDFVARGWRASGVFGPFGAAAATAHLLCLDRTTTAHALAIAASSAAGICQWARDGTTEVFFQNANACRAGLVAALLAREGATGAASAVEGTLGLQQAFGGTRDGAGKPEVRLDRMAVSATFFKAHPSCALTQEAIDAAQRLAERRIDPDAVVEATIHTSGAAARYPGCDNGTSLSTTISRQMSLQFAVAAALTDGALRPARYTGPPDPGLVALAKRISVAVDPVADRAYPRRRDARVTVRLADGRTVSATNRDTVNLSAVRVVEKFHTYAAAVLGDDATAIVRAVRDPGSCPDVAVFLARLR</sequence>
<feature type="domain" description="MmgE/PrpD N-terminal" evidence="2">
    <location>
        <begin position="16"/>
        <end position="241"/>
    </location>
</feature>
<gene>
    <name evidence="4" type="ORF">PS467_39830</name>
</gene>
<dbReference type="Gene3D" id="1.10.4100.10">
    <property type="entry name" value="2-methylcitrate dehydratase PrpD"/>
    <property type="match status" value="1"/>
</dbReference>
<dbReference type="Gene3D" id="3.30.1330.120">
    <property type="entry name" value="2-methylcitrate dehydratase PrpD"/>
    <property type="match status" value="1"/>
</dbReference>